<feature type="transmembrane region" description="Helical" evidence="4">
    <location>
        <begin position="52"/>
        <end position="74"/>
    </location>
</feature>
<feature type="transmembrane region" description="Helical" evidence="4">
    <location>
        <begin position="359"/>
        <end position="380"/>
    </location>
</feature>
<feature type="transmembrane region" description="Helical" evidence="4">
    <location>
        <begin position="138"/>
        <end position="160"/>
    </location>
</feature>
<name>A0ABS6SA88_9SPHN</name>
<evidence type="ECO:0000256" key="1">
    <source>
        <dbReference type="ARBA" id="ARBA00022692"/>
    </source>
</evidence>
<evidence type="ECO:0000256" key="2">
    <source>
        <dbReference type="ARBA" id="ARBA00022989"/>
    </source>
</evidence>
<feature type="transmembrane region" description="Helical" evidence="4">
    <location>
        <begin position="208"/>
        <end position="230"/>
    </location>
</feature>
<proteinExistence type="predicted"/>
<dbReference type="EMBL" id="JAGSPA010000001">
    <property type="protein sequence ID" value="MBV7255279.1"/>
    <property type="molecule type" value="Genomic_DNA"/>
</dbReference>
<dbReference type="InterPro" id="IPR011701">
    <property type="entry name" value="MFS"/>
</dbReference>
<feature type="transmembrane region" description="Helical" evidence="4">
    <location>
        <begin position="329"/>
        <end position="353"/>
    </location>
</feature>
<feature type="transmembrane region" description="Helical" evidence="4">
    <location>
        <begin position="104"/>
        <end position="126"/>
    </location>
</feature>
<feature type="transmembrane region" description="Helical" evidence="4">
    <location>
        <begin position="81"/>
        <end position="98"/>
    </location>
</feature>
<feature type="transmembrane region" description="Helical" evidence="4">
    <location>
        <begin position="245"/>
        <end position="267"/>
    </location>
</feature>
<dbReference type="RefSeq" id="WP_218443555.1">
    <property type="nucleotide sequence ID" value="NZ_JAGSPA010000001.1"/>
</dbReference>
<evidence type="ECO:0000313" key="5">
    <source>
        <dbReference type="EMBL" id="MBV7255279.1"/>
    </source>
</evidence>
<evidence type="ECO:0000256" key="4">
    <source>
        <dbReference type="SAM" id="Phobius"/>
    </source>
</evidence>
<keyword evidence="2 4" id="KW-1133">Transmembrane helix</keyword>
<sequence>MEDARQSSTVPDTTFSIVAIVLLGVLATTVLVSLPVLVAAMGRKVGGDATMIGYLASADMLGSAIASLTAGLWIRKIGWRFITRIAIAMVVAGNLASVSVDGAALLLGLRCFIGLFNGVILSVVFVHLCRTKLPDRAFGLYVFVQLLLQAALLPLFAGLLETYGIASLYLVLAAISCFSLIFTIWIPQQFTGAASASGQDNGASGVGGWAYISVIALAVYFLAPAAIWGFFEPIGGRFGLDVGEIAGALGMSAFAGIAGAVAVLLIGENGRRHWLLATGIGISMISVGWMFGGAGYFAFLLSACLFNFAWNFTFPYLMGVIAIYDEGGAIAAFSLAAQLFGLAAGPLIGSLILSAGLGFGGILTVVMLILAASLVLFLTADRVARRGA</sequence>
<keyword evidence="3 4" id="KW-0472">Membrane</keyword>
<organism evidence="5 6">
    <name type="scientific">Pacificimonas pallii</name>
    <dbReference type="NCBI Taxonomy" id="2827236"/>
    <lineage>
        <taxon>Bacteria</taxon>
        <taxon>Pseudomonadati</taxon>
        <taxon>Pseudomonadota</taxon>
        <taxon>Alphaproteobacteria</taxon>
        <taxon>Sphingomonadales</taxon>
        <taxon>Sphingosinicellaceae</taxon>
        <taxon>Pacificimonas</taxon>
    </lineage>
</organism>
<feature type="transmembrane region" description="Helical" evidence="4">
    <location>
        <begin position="166"/>
        <end position="187"/>
    </location>
</feature>
<feature type="transmembrane region" description="Helical" evidence="4">
    <location>
        <begin position="15"/>
        <end position="40"/>
    </location>
</feature>
<gene>
    <name evidence="5" type="ORF">KCG44_00625</name>
</gene>
<comment type="caution">
    <text evidence="5">The sequence shown here is derived from an EMBL/GenBank/DDBJ whole genome shotgun (WGS) entry which is preliminary data.</text>
</comment>
<dbReference type="Pfam" id="PF07690">
    <property type="entry name" value="MFS_1"/>
    <property type="match status" value="1"/>
</dbReference>
<feature type="transmembrane region" description="Helical" evidence="4">
    <location>
        <begin position="274"/>
        <end position="291"/>
    </location>
</feature>
<accession>A0ABS6SA88</accession>
<dbReference type="Proteomes" id="UP000722336">
    <property type="component" value="Unassembled WGS sequence"/>
</dbReference>
<reference evidence="5 6" key="1">
    <citation type="submission" date="2021-04" db="EMBL/GenBank/DDBJ databases">
        <authorList>
            <person name="Pira H."/>
            <person name="Risdian C."/>
            <person name="Wink J."/>
        </authorList>
    </citation>
    <scope>NUCLEOTIDE SEQUENCE [LARGE SCALE GENOMIC DNA]</scope>
    <source>
        <strain evidence="5 6">WHA3</strain>
    </source>
</reference>
<feature type="transmembrane region" description="Helical" evidence="4">
    <location>
        <begin position="297"/>
        <end position="317"/>
    </location>
</feature>
<protein>
    <recommendedName>
        <fullName evidence="7">MFS transporter</fullName>
    </recommendedName>
</protein>
<keyword evidence="6" id="KW-1185">Reference proteome</keyword>
<keyword evidence="1 4" id="KW-0812">Transmembrane</keyword>
<evidence type="ECO:0000313" key="6">
    <source>
        <dbReference type="Proteomes" id="UP000722336"/>
    </source>
</evidence>
<evidence type="ECO:0008006" key="7">
    <source>
        <dbReference type="Google" id="ProtNLM"/>
    </source>
</evidence>
<evidence type="ECO:0000256" key="3">
    <source>
        <dbReference type="ARBA" id="ARBA00023136"/>
    </source>
</evidence>